<organism evidence="5 6">
    <name type="scientific">Stagnimonas aquatica</name>
    <dbReference type="NCBI Taxonomy" id="2689987"/>
    <lineage>
        <taxon>Bacteria</taxon>
        <taxon>Pseudomonadati</taxon>
        <taxon>Pseudomonadota</taxon>
        <taxon>Gammaproteobacteria</taxon>
        <taxon>Nevskiales</taxon>
        <taxon>Nevskiaceae</taxon>
        <taxon>Stagnimonas</taxon>
    </lineage>
</organism>
<dbReference type="InterPro" id="IPR050955">
    <property type="entry name" value="Plant_Biomass_Hydrol_Est"/>
</dbReference>
<dbReference type="EMBL" id="RJVO01000001">
    <property type="protein sequence ID" value="ROH93711.1"/>
    <property type="molecule type" value="Genomic_DNA"/>
</dbReference>
<evidence type="ECO:0000313" key="5">
    <source>
        <dbReference type="EMBL" id="ROH93711.1"/>
    </source>
</evidence>
<protein>
    <submittedName>
        <fullName evidence="5">Uncharacterized protein</fullName>
    </submittedName>
</protein>
<evidence type="ECO:0000256" key="1">
    <source>
        <dbReference type="ARBA" id="ARBA00022729"/>
    </source>
</evidence>
<keyword evidence="6" id="KW-1185">Reference proteome</keyword>
<sequence length="347" mass="36705">MNTWSLRLCAALLLSACASGEPGTPAAAAPPAPTPVGEAKCDSRYGNTPRPQTNSLDGVLALASLCTTIYGESLAWTDADGTARAGCLVSGPGAAADKPLPLLVFLHPSLFPMDTLLLTDLLPRQTSADLSGDPTRPGFSLLLVAGRDTEHYYPFPDDTGLGWDNWYRNLDRSSPDLNVDVATIDHFIAAVKERGIVDPKRVYLSGWSNGSAMAELYGLNTPGIAAAAVYSSPNPFGDSTDPCPQAAFGNNKMALLHVGNQCDIIGICDSSEALLKDLRTRGLAAPVESIRVGNLLQEVQGCSALCAAPANPANIIAANQLGTVNHLRWPLGYTERMLNFLREHPLP</sequence>
<feature type="chain" id="PRO_5018246736" evidence="4">
    <location>
        <begin position="21"/>
        <end position="347"/>
    </location>
</feature>
<feature type="region of interest" description="Disordered" evidence="3">
    <location>
        <begin position="24"/>
        <end position="52"/>
    </location>
</feature>
<name>A0A3N0VLW1_9GAMM</name>
<keyword evidence="2" id="KW-0378">Hydrolase</keyword>
<dbReference type="GO" id="GO:0016787">
    <property type="term" value="F:hydrolase activity"/>
    <property type="evidence" value="ECO:0007669"/>
    <property type="project" value="UniProtKB-KW"/>
</dbReference>
<dbReference type="InParanoid" id="A0A3N0VLW1"/>
<dbReference type="Gene3D" id="3.40.50.1820">
    <property type="entry name" value="alpha/beta hydrolase"/>
    <property type="match status" value="1"/>
</dbReference>
<reference evidence="5 6" key="1">
    <citation type="submission" date="2018-10" db="EMBL/GenBank/DDBJ databases">
        <authorList>
            <person name="Chen W.-M."/>
        </authorList>
    </citation>
    <scope>NUCLEOTIDE SEQUENCE [LARGE SCALE GENOMIC DNA]</scope>
    <source>
        <strain evidence="5 6">THS-13</strain>
    </source>
</reference>
<feature type="signal peptide" evidence="4">
    <location>
        <begin position="1"/>
        <end position="20"/>
    </location>
</feature>
<evidence type="ECO:0000256" key="4">
    <source>
        <dbReference type="SAM" id="SignalP"/>
    </source>
</evidence>
<keyword evidence="1 4" id="KW-0732">Signal</keyword>
<dbReference type="RefSeq" id="WP_123210566.1">
    <property type="nucleotide sequence ID" value="NZ_RJVO01000001.1"/>
</dbReference>
<comment type="caution">
    <text evidence="5">The sequence shown here is derived from an EMBL/GenBank/DDBJ whole genome shotgun (WGS) entry which is preliminary data.</text>
</comment>
<dbReference type="InterPro" id="IPR029058">
    <property type="entry name" value="AB_hydrolase_fold"/>
</dbReference>
<evidence type="ECO:0000256" key="2">
    <source>
        <dbReference type="ARBA" id="ARBA00022801"/>
    </source>
</evidence>
<proteinExistence type="predicted"/>
<dbReference type="PANTHER" id="PTHR43037:SF5">
    <property type="entry name" value="FERULOYL ESTERASE"/>
    <property type="match status" value="1"/>
</dbReference>
<dbReference type="Proteomes" id="UP000282106">
    <property type="component" value="Unassembled WGS sequence"/>
</dbReference>
<gene>
    <name evidence="5" type="ORF">ED208_04090</name>
</gene>
<evidence type="ECO:0000256" key="3">
    <source>
        <dbReference type="SAM" id="MobiDB-lite"/>
    </source>
</evidence>
<dbReference type="PANTHER" id="PTHR43037">
    <property type="entry name" value="UNNAMED PRODUCT-RELATED"/>
    <property type="match status" value="1"/>
</dbReference>
<dbReference type="AlphaFoldDB" id="A0A3N0VLW1"/>
<evidence type="ECO:0000313" key="6">
    <source>
        <dbReference type="Proteomes" id="UP000282106"/>
    </source>
</evidence>
<accession>A0A3N0VLW1</accession>
<dbReference type="SUPFAM" id="SSF53474">
    <property type="entry name" value="alpha/beta-Hydrolases"/>
    <property type="match status" value="1"/>
</dbReference>